<proteinExistence type="predicted"/>
<organism evidence="1">
    <name type="scientific">Arundo donax</name>
    <name type="common">Giant reed</name>
    <name type="synonym">Donax arundinaceus</name>
    <dbReference type="NCBI Taxonomy" id="35708"/>
    <lineage>
        <taxon>Eukaryota</taxon>
        <taxon>Viridiplantae</taxon>
        <taxon>Streptophyta</taxon>
        <taxon>Embryophyta</taxon>
        <taxon>Tracheophyta</taxon>
        <taxon>Spermatophyta</taxon>
        <taxon>Magnoliopsida</taxon>
        <taxon>Liliopsida</taxon>
        <taxon>Poales</taxon>
        <taxon>Poaceae</taxon>
        <taxon>PACMAD clade</taxon>
        <taxon>Arundinoideae</taxon>
        <taxon>Arundineae</taxon>
        <taxon>Arundo</taxon>
    </lineage>
</organism>
<protein>
    <submittedName>
        <fullName evidence="1">Uncharacterized protein</fullName>
    </submittedName>
</protein>
<evidence type="ECO:0000313" key="1">
    <source>
        <dbReference type="EMBL" id="JAE27423.1"/>
    </source>
</evidence>
<dbReference type="AlphaFoldDB" id="A0A0A9H3H6"/>
<dbReference type="EMBL" id="GBRH01170473">
    <property type="protein sequence ID" value="JAE27423.1"/>
    <property type="molecule type" value="Transcribed_RNA"/>
</dbReference>
<reference evidence="1" key="1">
    <citation type="submission" date="2014-09" db="EMBL/GenBank/DDBJ databases">
        <authorList>
            <person name="Magalhaes I.L.F."/>
            <person name="Oliveira U."/>
            <person name="Santos F.R."/>
            <person name="Vidigal T.H.D.A."/>
            <person name="Brescovit A.D."/>
            <person name="Santos A.J."/>
        </authorList>
    </citation>
    <scope>NUCLEOTIDE SEQUENCE</scope>
    <source>
        <tissue evidence="1">Shoot tissue taken approximately 20 cm above the soil surface</tissue>
    </source>
</reference>
<name>A0A0A9H3H6_ARUDO</name>
<reference evidence="1" key="2">
    <citation type="journal article" date="2015" name="Data Brief">
        <title>Shoot transcriptome of the giant reed, Arundo donax.</title>
        <authorList>
            <person name="Barrero R.A."/>
            <person name="Guerrero F.D."/>
            <person name="Moolhuijzen P."/>
            <person name="Goolsby J.A."/>
            <person name="Tidwell J."/>
            <person name="Bellgard S.E."/>
            <person name="Bellgard M.I."/>
        </authorList>
    </citation>
    <scope>NUCLEOTIDE SEQUENCE</scope>
    <source>
        <tissue evidence="1">Shoot tissue taken approximately 20 cm above the soil surface</tissue>
    </source>
</reference>
<accession>A0A0A9H3H6</accession>
<sequence length="82" mass="9042">MVLGILDCPISPACPYTFICTIAYFWYSSLVAFGTFHSVTYSPTKVSGPFCVVTVVSSPEKLLLMKSMFCCTVKLLNMLKTV</sequence>